<evidence type="ECO:0000256" key="8">
    <source>
        <dbReference type="ARBA" id="ARBA00023012"/>
    </source>
</evidence>
<feature type="transmembrane region" description="Helical" evidence="10">
    <location>
        <begin position="218"/>
        <end position="235"/>
    </location>
</feature>
<evidence type="ECO:0000259" key="11">
    <source>
        <dbReference type="PROSITE" id="PS50109"/>
    </source>
</evidence>
<dbReference type="Proteomes" id="UP000266113">
    <property type="component" value="Unassembled WGS sequence"/>
</dbReference>
<evidence type="ECO:0000256" key="10">
    <source>
        <dbReference type="SAM" id="Phobius"/>
    </source>
</evidence>
<feature type="transmembrane region" description="Helical" evidence="10">
    <location>
        <begin position="154"/>
        <end position="176"/>
    </location>
</feature>
<keyword evidence="10" id="KW-0472">Membrane</keyword>
<evidence type="ECO:0000256" key="7">
    <source>
        <dbReference type="ARBA" id="ARBA00022840"/>
    </source>
</evidence>
<sequence length="730" mass="78018">MDGRTLNMQATPFTLPLLAAAAISAAVAVLAWRRRPSRGARAFSATMSLVVLNILVSLFLLGSTTLDSFLFWVKMSFLGGALSVAWLVFTLRYDGRSLRDVTRIAAFAAVEPAVVFVLAWFNDLHHLLWTQAVAAPITAPGALLRVDTRLGPLFWVWSAYQYALLLSGVVILLRGLFRVPSAYRGQTVAVLVAMAVPWTANVLFLVGRTPVTGVDLTPFAFALSGIALFLALYRFRFLDLVPIPRSLVLEASPNGALVLDSQGRLVDINAAAEAILGCSARDVLGAEGTQVLPALSSAASGTDVELAFVRDGVERSYDLHVAPLRKRMGKLALLVDVTDRKRMTTRLLQAQKMDALGLMAGGIAHDFNNLLTGILGNLSIVRDQAGQPDSIAEPLAQAEQAARQAAGLTHNLLTFSLNGSPAPTYVNLSQSVDLTLQSIAELVPPSVTIARDYTPGLWNVLIDQVQLGQLVINLVVNARDAMNGAGTLTIRTSNVDVDEWFVQAHPDARPGEHVLLQVTDTGGGMTDTVRQHLFEPFFTTKPVGHGTGLGLAVVYGAVQQAGGWITVDTAAGEGTTFSTYLPRCREPAKARAAQEPRTQRTQGHKTVLVVDDEEMILQLTRRMLERSGYKVVTAADGPSAVAVIQGNPAAVDLVLLDMTMPGMTGDQVLRELRRLGYSAPVLISSGYSLGGSIQDLVRGPGGADGFLPKPYTMQELSEAVCAALGGVRTS</sequence>
<keyword evidence="5" id="KW-0547">Nucleotide-binding</keyword>
<dbReference type="PANTHER" id="PTHR43065">
    <property type="entry name" value="SENSOR HISTIDINE KINASE"/>
    <property type="match status" value="1"/>
</dbReference>
<dbReference type="InterPro" id="IPR035965">
    <property type="entry name" value="PAS-like_dom_sf"/>
</dbReference>
<feature type="transmembrane region" description="Helical" evidence="10">
    <location>
        <begin position="69"/>
        <end position="89"/>
    </location>
</feature>
<dbReference type="InterPro" id="IPR036890">
    <property type="entry name" value="HATPase_C_sf"/>
</dbReference>
<keyword evidence="15" id="KW-1185">Reference proteome</keyword>
<dbReference type="InterPro" id="IPR031621">
    <property type="entry name" value="HisKA_7TM"/>
</dbReference>
<dbReference type="PROSITE" id="PS50109">
    <property type="entry name" value="HIS_KIN"/>
    <property type="match status" value="1"/>
</dbReference>
<dbReference type="GO" id="GO:0005524">
    <property type="term" value="F:ATP binding"/>
    <property type="evidence" value="ECO:0007669"/>
    <property type="project" value="UniProtKB-KW"/>
</dbReference>
<feature type="transmembrane region" description="Helical" evidence="10">
    <location>
        <begin position="188"/>
        <end position="206"/>
    </location>
</feature>
<dbReference type="SUPFAM" id="SSF47384">
    <property type="entry name" value="Homodimeric domain of signal transducing histidine kinase"/>
    <property type="match status" value="1"/>
</dbReference>
<feature type="modified residue" description="4-aspartylphosphate" evidence="9">
    <location>
        <position position="657"/>
    </location>
</feature>
<dbReference type="InterPro" id="IPR004358">
    <property type="entry name" value="Sig_transdc_His_kin-like_C"/>
</dbReference>
<feature type="transmembrane region" description="Helical" evidence="10">
    <location>
        <begin position="12"/>
        <end position="31"/>
    </location>
</feature>
<organism evidence="14 15">
    <name type="scientific">Candidatus Cryosericum septentrionale</name>
    <dbReference type="NCBI Taxonomy" id="2290913"/>
    <lineage>
        <taxon>Bacteria</taxon>
        <taxon>Pseudomonadati</taxon>
        <taxon>Caldisericota/Cryosericota group</taxon>
        <taxon>Candidatus Cryosericota</taxon>
        <taxon>Candidatus Cryosericia</taxon>
        <taxon>Candidatus Cryosericales</taxon>
        <taxon>Candidatus Cryosericaceae</taxon>
        <taxon>Candidatus Cryosericum</taxon>
    </lineage>
</organism>
<dbReference type="SMART" id="SM00388">
    <property type="entry name" value="HisKA"/>
    <property type="match status" value="1"/>
</dbReference>
<evidence type="ECO:0000256" key="3">
    <source>
        <dbReference type="ARBA" id="ARBA00022553"/>
    </source>
</evidence>
<keyword evidence="10" id="KW-1133">Transmembrane helix</keyword>
<evidence type="ECO:0000256" key="4">
    <source>
        <dbReference type="ARBA" id="ARBA00022679"/>
    </source>
</evidence>
<evidence type="ECO:0000259" key="12">
    <source>
        <dbReference type="PROSITE" id="PS50110"/>
    </source>
</evidence>
<dbReference type="Pfam" id="PF00512">
    <property type="entry name" value="HisKA"/>
    <property type="match status" value="1"/>
</dbReference>
<dbReference type="Gene3D" id="3.30.450.20">
    <property type="entry name" value="PAS domain"/>
    <property type="match status" value="1"/>
</dbReference>
<dbReference type="Pfam" id="PF08448">
    <property type="entry name" value="PAS_4"/>
    <property type="match status" value="1"/>
</dbReference>
<comment type="catalytic activity">
    <reaction evidence="1">
        <text>ATP + protein L-histidine = ADP + protein N-phospho-L-histidine.</text>
        <dbReference type="EC" id="2.7.13.3"/>
    </reaction>
</comment>
<dbReference type="SMART" id="SM00091">
    <property type="entry name" value="PAS"/>
    <property type="match status" value="1"/>
</dbReference>
<dbReference type="EC" id="2.7.13.3" evidence="2"/>
<dbReference type="PROSITE" id="PS50110">
    <property type="entry name" value="RESPONSE_REGULATORY"/>
    <property type="match status" value="1"/>
</dbReference>
<dbReference type="SMART" id="SM00448">
    <property type="entry name" value="REC"/>
    <property type="match status" value="1"/>
</dbReference>
<dbReference type="Pfam" id="PF02518">
    <property type="entry name" value="HATPase_c"/>
    <property type="match status" value="1"/>
</dbReference>
<dbReference type="Pfam" id="PF16927">
    <property type="entry name" value="HisKA_7TM"/>
    <property type="match status" value="1"/>
</dbReference>
<feature type="transmembrane region" description="Helical" evidence="10">
    <location>
        <begin position="43"/>
        <end position="63"/>
    </location>
</feature>
<comment type="caution">
    <text evidence="14">The sequence shown here is derived from an EMBL/GenBank/DDBJ whole genome shotgun (WGS) entry which is preliminary data.</text>
</comment>
<dbReference type="EMBL" id="QXIY01000032">
    <property type="protein sequence ID" value="RIE16338.1"/>
    <property type="molecule type" value="Genomic_DNA"/>
</dbReference>
<dbReference type="PRINTS" id="PR00344">
    <property type="entry name" value="BCTRLSENSOR"/>
</dbReference>
<keyword evidence="7" id="KW-0067">ATP-binding</keyword>
<dbReference type="SUPFAM" id="SSF55874">
    <property type="entry name" value="ATPase domain of HSP90 chaperone/DNA topoisomerase II/histidine kinase"/>
    <property type="match status" value="1"/>
</dbReference>
<dbReference type="InterPro" id="IPR003594">
    <property type="entry name" value="HATPase_dom"/>
</dbReference>
<protein>
    <recommendedName>
        <fullName evidence="2">histidine kinase</fullName>
        <ecNumber evidence="2">2.7.13.3</ecNumber>
    </recommendedName>
</protein>
<keyword evidence="6" id="KW-0418">Kinase</keyword>
<evidence type="ECO:0000256" key="9">
    <source>
        <dbReference type="PROSITE-ProRule" id="PRU00169"/>
    </source>
</evidence>
<dbReference type="NCBIfam" id="TIGR00229">
    <property type="entry name" value="sensory_box"/>
    <property type="match status" value="1"/>
</dbReference>
<keyword evidence="8" id="KW-0902">Two-component regulatory system</keyword>
<keyword evidence="4" id="KW-0808">Transferase</keyword>
<dbReference type="InterPro" id="IPR001789">
    <property type="entry name" value="Sig_transdc_resp-reg_receiver"/>
</dbReference>
<dbReference type="Gene3D" id="1.10.287.130">
    <property type="match status" value="1"/>
</dbReference>
<dbReference type="InterPro" id="IPR036097">
    <property type="entry name" value="HisK_dim/P_sf"/>
</dbReference>
<dbReference type="GO" id="GO:0000155">
    <property type="term" value="F:phosphorelay sensor kinase activity"/>
    <property type="evidence" value="ECO:0007669"/>
    <property type="project" value="InterPro"/>
</dbReference>
<accession>A0A398DW28</accession>
<proteinExistence type="predicted"/>
<gene>
    <name evidence="14" type="ORF">SMC1_07350</name>
</gene>
<evidence type="ECO:0000259" key="13">
    <source>
        <dbReference type="PROSITE" id="PS50112"/>
    </source>
</evidence>
<dbReference type="OrthoDB" id="5439205at2"/>
<dbReference type="SMART" id="SM00387">
    <property type="entry name" value="HATPase_c"/>
    <property type="match status" value="1"/>
</dbReference>
<dbReference type="CDD" id="cd00082">
    <property type="entry name" value="HisKA"/>
    <property type="match status" value="1"/>
</dbReference>
<evidence type="ECO:0000256" key="2">
    <source>
        <dbReference type="ARBA" id="ARBA00012438"/>
    </source>
</evidence>
<name>A0A398DW28_9BACT</name>
<dbReference type="SUPFAM" id="SSF55785">
    <property type="entry name" value="PYP-like sensor domain (PAS domain)"/>
    <property type="match status" value="1"/>
</dbReference>
<dbReference type="PROSITE" id="PS50112">
    <property type="entry name" value="PAS"/>
    <property type="match status" value="1"/>
</dbReference>
<dbReference type="Gene3D" id="3.30.565.10">
    <property type="entry name" value="Histidine kinase-like ATPase, C-terminal domain"/>
    <property type="match status" value="1"/>
</dbReference>
<dbReference type="InterPro" id="IPR003661">
    <property type="entry name" value="HisK_dim/P_dom"/>
</dbReference>
<dbReference type="CDD" id="cd00156">
    <property type="entry name" value="REC"/>
    <property type="match status" value="1"/>
</dbReference>
<evidence type="ECO:0000256" key="1">
    <source>
        <dbReference type="ARBA" id="ARBA00000085"/>
    </source>
</evidence>
<feature type="domain" description="PAS" evidence="13">
    <location>
        <begin position="248"/>
        <end position="285"/>
    </location>
</feature>
<dbReference type="CDD" id="cd00130">
    <property type="entry name" value="PAS"/>
    <property type="match status" value="1"/>
</dbReference>
<dbReference type="InterPro" id="IPR011006">
    <property type="entry name" value="CheY-like_superfamily"/>
</dbReference>
<dbReference type="InterPro" id="IPR013656">
    <property type="entry name" value="PAS_4"/>
</dbReference>
<reference evidence="14 15" key="1">
    <citation type="submission" date="2018-09" db="EMBL/GenBank/DDBJ databases">
        <title>Discovery and Ecogenomic Context for Candidatus Cryosericales, a Global Caldiserica Order Active in Thawing Permafrost.</title>
        <authorList>
            <person name="Martinez M.A."/>
            <person name="Woodcroft B.J."/>
            <person name="Ignacio Espinoza J.C."/>
            <person name="Zayed A."/>
            <person name="Singleton C.M."/>
            <person name="Boyd J."/>
            <person name="Li Y.-F."/>
            <person name="Purvine S."/>
            <person name="Maughan H."/>
            <person name="Hodgkins S.B."/>
            <person name="Anderson D."/>
            <person name="Sederholm M."/>
            <person name="Temperton B."/>
            <person name="Saleska S.R."/>
            <person name="Tyson G.W."/>
            <person name="Rich V.I."/>
        </authorList>
    </citation>
    <scope>NUCLEOTIDE SEQUENCE [LARGE SCALE GENOMIC DNA]</scope>
    <source>
        <strain evidence="14 15">SMC1</strain>
    </source>
</reference>
<dbReference type="PANTHER" id="PTHR43065:SF46">
    <property type="entry name" value="C4-DICARBOXYLATE TRANSPORT SENSOR PROTEIN DCTB"/>
    <property type="match status" value="1"/>
</dbReference>
<feature type="domain" description="Histidine kinase" evidence="11">
    <location>
        <begin position="362"/>
        <end position="585"/>
    </location>
</feature>
<dbReference type="Pfam" id="PF00072">
    <property type="entry name" value="Response_reg"/>
    <property type="match status" value="1"/>
</dbReference>
<dbReference type="InterPro" id="IPR005467">
    <property type="entry name" value="His_kinase_dom"/>
</dbReference>
<keyword evidence="10" id="KW-0812">Transmembrane</keyword>
<dbReference type="AlphaFoldDB" id="A0A398DW28"/>
<evidence type="ECO:0000313" key="15">
    <source>
        <dbReference type="Proteomes" id="UP000266113"/>
    </source>
</evidence>
<dbReference type="Gene3D" id="3.40.50.2300">
    <property type="match status" value="1"/>
</dbReference>
<keyword evidence="3 9" id="KW-0597">Phosphoprotein</keyword>
<dbReference type="SUPFAM" id="SSF52172">
    <property type="entry name" value="CheY-like"/>
    <property type="match status" value="1"/>
</dbReference>
<feature type="transmembrane region" description="Helical" evidence="10">
    <location>
        <begin position="101"/>
        <end position="121"/>
    </location>
</feature>
<evidence type="ECO:0000256" key="5">
    <source>
        <dbReference type="ARBA" id="ARBA00022741"/>
    </source>
</evidence>
<evidence type="ECO:0000313" key="14">
    <source>
        <dbReference type="EMBL" id="RIE16338.1"/>
    </source>
</evidence>
<evidence type="ECO:0000256" key="6">
    <source>
        <dbReference type="ARBA" id="ARBA00022777"/>
    </source>
</evidence>
<feature type="domain" description="Response regulatory" evidence="12">
    <location>
        <begin position="606"/>
        <end position="724"/>
    </location>
</feature>
<dbReference type="InterPro" id="IPR000014">
    <property type="entry name" value="PAS"/>
</dbReference>